<evidence type="ECO:0000256" key="2">
    <source>
        <dbReference type="SAM" id="MobiDB-lite"/>
    </source>
</evidence>
<evidence type="ECO:0000313" key="4">
    <source>
        <dbReference type="Proteomes" id="UP000604046"/>
    </source>
</evidence>
<dbReference type="AlphaFoldDB" id="A0A812U257"/>
<evidence type="ECO:0000256" key="1">
    <source>
        <dbReference type="SAM" id="Coils"/>
    </source>
</evidence>
<dbReference type="Proteomes" id="UP000604046">
    <property type="component" value="Unassembled WGS sequence"/>
</dbReference>
<dbReference type="EMBL" id="CAJNDS010002635">
    <property type="protein sequence ID" value="CAE7552812.1"/>
    <property type="molecule type" value="Genomic_DNA"/>
</dbReference>
<gene>
    <name evidence="3" type="ORF">SNAT2548_LOCUS31049</name>
</gene>
<organism evidence="3 4">
    <name type="scientific">Symbiodinium natans</name>
    <dbReference type="NCBI Taxonomy" id="878477"/>
    <lineage>
        <taxon>Eukaryota</taxon>
        <taxon>Sar</taxon>
        <taxon>Alveolata</taxon>
        <taxon>Dinophyceae</taxon>
        <taxon>Suessiales</taxon>
        <taxon>Symbiodiniaceae</taxon>
        <taxon>Symbiodinium</taxon>
    </lineage>
</organism>
<evidence type="ECO:0000313" key="3">
    <source>
        <dbReference type="EMBL" id="CAE7552812.1"/>
    </source>
</evidence>
<feature type="coiled-coil region" evidence="1">
    <location>
        <begin position="175"/>
        <end position="202"/>
    </location>
</feature>
<sequence>MYSQWVKDNFSQRYKTFQQFDLSKRVRHYVVDLEILEEFSGLGDKCDFENNALQTLAVLQNFHSLGKIIAGLVGTYDTNLLAQIFMAACRHLARSSGNVPLVRDPSTPDEPPLPDWAFTKHMPSTIDRMKTEIGGGAFVAKIFRTSSRPQQSTDEQIVDVSDLLVPKKKKRVAAKSKAKAKAKQTQDDREDAEAVVADVEQAGGCTRKRWWIDDVIASLVHAAGDLDTLMDPAHRSALKQALGIAVELVFHGSVIVNGGKPKRVWSQVRPLVQDAIRKGIARSRSVMATSTRDGVAAMASECARESLTAGASNPGERSVALFMTEKSAEAVRKWLAANGSKNHAEHSAFCTAMNKLSSKLCKCRRDTTACPIHSGASVTIPDLVWWSADAIYESVPCAVPTFAVALAVRFAKSQQPQPSSCSSITAAEPLPAFCQFLCCKDATPAAQTGTAATDADAAEADVVMVPNNAALEALTAMRPAYLLTMIPKVLGALSQNPTRKCRFADCQAQSLQSACNALLKIMEPANAVKGDSDLPVSTQLEMLLATMVADETDWATGWSKLLTKTIGLEMGSAGPEEFQSRLSALTVGDLGLDVPAKFKYMLGRPDQPSVKDEVLSPGPRTKGDAHPGAASEPFACGGSLVRLSDVYVFTGDVPFNVLDVLSIQMQISTHLYAKAFPA</sequence>
<keyword evidence="1" id="KW-0175">Coiled coil</keyword>
<protein>
    <submittedName>
        <fullName evidence="3">Uncharacterized protein</fullName>
    </submittedName>
</protein>
<feature type="region of interest" description="Disordered" evidence="2">
    <location>
        <begin position="604"/>
        <end position="629"/>
    </location>
</feature>
<reference evidence="3" key="1">
    <citation type="submission" date="2021-02" db="EMBL/GenBank/DDBJ databases">
        <authorList>
            <person name="Dougan E. K."/>
            <person name="Rhodes N."/>
            <person name="Thang M."/>
            <person name="Chan C."/>
        </authorList>
    </citation>
    <scope>NUCLEOTIDE SEQUENCE</scope>
</reference>
<accession>A0A812U257</accession>
<keyword evidence="4" id="KW-1185">Reference proteome</keyword>
<name>A0A812U257_9DINO</name>
<comment type="caution">
    <text evidence="3">The sequence shown here is derived from an EMBL/GenBank/DDBJ whole genome shotgun (WGS) entry which is preliminary data.</text>
</comment>
<proteinExistence type="predicted"/>